<evidence type="ECO:0000313" key="11">
    <source>
        <dbReference type="EMBL" id="HIH69370.1"/>
    </source>
</evidence>
<dbReference type="Pfam" id="PF00673">
    <property type="entry name" value="Ribosomal_L5_C"/>
    <property type="match status" value="1"/>
</dbReference>
<organism evidence="11 12">
    <name type="scientific">Methermicoccus shengliensis</name>
    <dbReference type="NCBI Taxonomy" id="660064"/>
    <lineage>
        <taxon>Archaea</taxon>
        <taxon>Methanobacteriati</taxon>
        <taxon>Methanobacteriota</taxon>
        <taxon>Stenosarchaea group</taxon>
        <taxon>Methanomicrobia</taxon>
        <taxon>Methanosarcinales</taxon>
        <taxon>Methermicoccaceae</taxon>
        <taxon>Methermicoccus</taxon>
    </lineage>
</organism>
<keyword evidence="4 7" id="KW-0694">RNA-binding</keyword>
<evidence type="ECO:0000256" key="7">
    <source>
        <dbReference type="HAMAP-Rule" id="MF_01333"/>
    </source>
</evidence>
<dbReference type="PIRSF" id="PIRSF002161">
    <property type="entry name" value="Ribosomal_L5"/>
    <property type="match status" value="1"/>
</dbReference>
<dbReference type="AlphaFoldDB" id="A0A832RSJ5"/>
<keyword evidence="2 7" id="KW-0820">tRNA-binding</keyword>
<dbReference type="GO" id="GO:0000049">
    <property type="term" value="F:tRNA binding"/>
    <property type="evidence" value="ECO:0007669"/>
    <property type="project" value="UniProtKB-UniRule"/>
</dbReference>
<proteinExistence type="inferred from homology"/>
<dbReference type="InterPro" id="IPR031310">
    <property type="entry name" value="Ribosomal_uL5_N"/>
</dbReference>
<accession>A0A832RSJ5</accession>
<dbReference type="InterPro" id="IPR002132">
    <property type="entry name" value="Ribosomal_uL5"/>
</dbReference>
<dbReference type="InterPro" id="IPR057266">
    <property type="entry name" value="Ribosomal_uL5_euk/arc-type"/>
</dbReference>
<dbReference type="Pfam" id="PF00281">
    <property type="entry name" value="Ribosomal_L5"/>
    <property type="match status" value="1"/>
</dbReference>
<comment type="subunit">
    <text evidence="7">Part of the 50S ribosomal subunit; contacts the 5S rRNA and probably tRNA. Forms a bridge to the 30S subunit in the 70S ribosome.</text>
</comment>
<feature type="domain" description="Large ribosomal subunit protein uL5 N-terminal" evidence="9">
    <location>
        <begin position="4"/>
        <end position="57"/>
    </location>
</feature>
<reference evidence="11" key="1">
    <citation type="journal article" date="2020" name="bioRxiv">
        <title>A rank-normalized archaeal taxonomy based on genome phylogeny resolves widespread incomplete and uneven classifications.</title>
        <authorList>
            <person name="Rinke C."/>
            <person name="Chuvochina M."/>
            <person name="Mussig A.J."/>
            <person name="Chaumeil P.-A."/>
            <person name="Waite D.W."/>
            <person name="Whitman W.B."/>
            <person name="Parks D.H."/>
            <person name="Hugenholtz P."/>
        </authorList>
    </citation>
    <scope>NUCLEOTIDE SEQUENCE</scope>
    <source>
        <strain evidence="11">UBA12518</strain>
    </source>
</reference>
<dbReference type="Gene3D" id="3.30.1440.10">
    <property type="match status" value="1"/>
</dbReference>
<keyword evidence="5 7" id="KW-0689">Ribosomal protein</keyword>
<dbReference type="PROSITE" id="PS00358">
    <property type="entry name" value="RIBOSOMAL_L5"/>
    <property type="match status" value="1"/>
</dbReference>
<evidence type="ECO:0000256" key="6">
    <source>
        <dbReference type="ARBA" id="ARBA00023274"/>
    </source>
</evidence>
<dbReference type="PANTHER" id="PTHR11994">
    <property type="entry name" value="60S RIBOSOMAL PROTEIN L11-RELATED"/>
    <property type="match status" value="1"/>
</dbReference>
<dbReference type="Proteomes" id="UP000600363">
    <property type="component" value="Unassembled WGS sequence"/>
</dbReference>
<dbReference type="GO" id="GO:0005840">
    <property type="term" value="C:ribosome"/>
    <property type="evidence" value="ECO:0007669"/>
    <property type="project" value="UniProtKB-KW"/>
</dbReference>
<dbReference type="InterPro" id="IPR022804">
    <property type="entry name" value="Ribosomal_uL5_arc"/>
</dbReference>
<evidence type="ECO:0000256" key="4">
    <source>
        <dbReference type="ARBA" id="ARBA00022884"/>
    </source>
</evidence>
<dbReference type="HAMAP" id="MF_01333_A">
    <property type="entry name" value="Ribosomal_uL5_A"/>
    <property type="match status" value="1"/>
</dbReference>
<dbReference type="GO" id="GO:0019843">
    <property type="term" value="F:rRNA binding"/>
    <property type="evidence" value="ECO:0007669"/>
    <property type="project" value="UniProtKB-UniRule"/>
</dbReference>
<comment type="caution">
    <text evidence="11">The sequence shown here is derived from an EMBL/GenBank/DDBJ whole genome shotgun (WGS) entry which is preliminary data.</text>
</comment>
<evidence type="ECO:0000313" key="12">
    <source>
        <dbReference type="Proteomes" id="UP000600363"/>
    </source>
</evidence>
<keyword evidence="3 7" id="KW-0699">rRNA-binding</keyword>
<name>A0A832RSJ5_9EURY</name>
<dbReference type="GO" id="GO:1990904">
    <property type="term" value="C:ribonucleoprotein complex"/>
    <property type="evidence" value="ECO:0007669"/>
    <property type="project" value="UniProtKB-KW"/>
</dbReference>
<dbReference type="InterPro" id="IPR031309">
    <property type="entry name" value="Ribosomal_uL5_C"/>
</dbReference>
<dbReference type="GO" id="GO:0006412">
    <property type="term" value="P:translation"/>
    <property type="evidence" value="ECO:0007669"/>
    <property type="project" value="UniProtKB-UniRule"/>
</dbReference>
<protein>
    <recommendedName>
        <fullName evidence="7">Large ribosomal subunit protein uL5</fullName>
    </recommendedName>
</protein>
<evidence type="ECO:0000256" key="8">
    <source>
        <dbReference type="RuleBase" id="RU003930"/>
    </source>
</evidence>
<evidence type="ECO:0000259" key="10">
    <source>
        <dbReference type="Pfam" id="PF00673"/>
    </source>
</evidence>
<comment type="similarity">
    <text evidence="1 7 8">Belongs to the universal ribosomal protein uL5 family.</text>
</comment>
<comment type="function">
    <text evidence="7">This is 1 of the proteins that bind and probably mediate the attachment of the 5S RNA into the large ribosomal subunit, where it forms part of the central protuberance. In the 70S ribosome it contacts protein S13 of the 30S subunit (bridge B1b), connecting the 2 subunits; this bridge is implicated in subunit movement. May contact the P site tRNA; the 5S rRNA and some of its associated proteins might help stabilize positioning of ribosome-bound tRNAs.</text>
</comment>
<dbReference type="EMBL" id="DUIH01000009">
    <property type="protein sequence ID" value="HIH69370.1"/>
    <property type="molecule type" value="Genomic_DNA"/>
</dbReference>
<dbReference type="FunFam" id="3.30.1440.10:FF:000002">
    <property type="entry name" value="60S ribosomal protein L11"/>
    <property type="match status" value="1"/>
</dbReference>
<dbReference type="NCBIfam" id="NF003258">
    <property type="entry name" value="PRK04219.1"/>
    <property type="match status" value="1"/>
</dbReference>
<evidence type="ECO:0000259" key="9">
    <source>
        <dbReference type="Pfam" id="PF00281"/>
    </source>
</evidence>
<evidence type="ECO:0000256" key="5">
    <source>
        <dbReference type="ARBA" id="ARBA00022980"/>
    </source>
</evidence>
<feature type="domain" description="Large ribosomal subunit protein uL5 C-terminal" evidence="10">
    <location>
        <begin position="61"/>
        <end position="160"/>
    </location>
</feature>
<evidence type="ECO:0000256" key="1">
    <source>
        <dbReference type="ARBA" id="ARBA00008553"/>
    </source>
</evidence>
<evidence type="ECO:0000256" key="2">
    <source>
        <dbReference type="ARBA" id="ARBA00022555"/>
    </source>
</evidence>
<dbReference type="SUPFAM" id="SSF55282">
    <property type="entry name" value="RL5-like"/>
    <property type="match status" value="1"/>
</dbReference>
<gene>
    <name evidence="7" type="primary">rpl5</name>
    <name evidence="11" type="ORF">HA299_01930</name>
</gene>
<evidence type="ECO:0000256" key="3">
    <source>
        <dbReference type="ARBA" id="ARBA00022730"/>
    </source>
</evidence>
<dbReference type="InterPro" id="IPR020929">
    <property type="entry name" value="Ribosomal_uL5_CS"/>
</dbReference>
<dbReference type="GO" id="GO:0003735">
    <property type="term" value="F:structural constituent of ribosome"/>
    <property type="evidence" value="ECO:0007669"/>
    <property type="project" value="InterPro"/>
</dbReference>
<dbReference type="InterPro" id="IPR022803">
    <property type="entry name" value="Ribosomal_uL5_dom_sf"/>
</dbReference>
<keyword evidence="6 7" id="KW-0687">Ribonucleoprotein</keyword>
<sequence>MAENPMRALVVDKVVVHMCVGESGQALVNGESILEQISGQKPVRSKAKKTLPSFGIKKREPIAARVTLRGKRAVDFLTHALDIVDRQIPGASFDENGNFSFGIEEHTDFPGMAYDPNIGIYGMDVTVCIARRGYRVARRRRQRARLGAHHRVTREEAMQFMRDAFGVEVV</sequence>